<evidence type="ECO:0000313" key="4">
    <source>
        <dbReference type="EMBL" id="KAK8060782.1"/>
    </source>
</evidence>
<dbReference type="InterPro" id="IPR057654">
    <property type="entry name" value="Znf-CCCH_tandem"/>
</dbReference>
<evidence type="ECO:0000259" key="2">
    <source>
        <dbReference type="Pfam" id="PF25540"/>
    </source>
</evidence>
<gene>
    <name evidence="4" type="ORF">PG996_010712</name>
</gene>
<feature type="region of interest" description="Disordered" evidence="1">
    <location>
        <begin position="321"/>
        <end position="340"/>
    </location>
</feature>
<protein>
    <recommendedName>
        <fullName evidence="6">C3H1-type domain-containing protein</fullName>
    </recommendedName>
</protein>
<evidence type="ECO:0000256" key="1">
    <source>
        <dbReference type="SAM" id="MobiDB-lite"/>
    </source>
</evidence>
<proteinExistence type="predicted"/>
<dbReference type="Pfam" id="PF25540">
    <property type="entry name" value="DUF7923"/>
    <property type="match status" value="1"/>
</dbReference>
<dbReference type="InterPro" id="IPR057683">
    <property type="entry name" value="DUF7923"/>
</dbReference>
<feature type="domain" description="Tandem CCCH zinc finger" evidence="3">
    <location>
        <begin position="467"/>
        <end position="509"/>
    </location>
</feature>
<accession>A0ABR1UPC8</accession>
<dbReference type="PANTHER" id="PTHR37543">
    <property type="entry name" value="CCCH ZINC FINGER DNA BINDING PROTEIN (AFU_ORTHOLOGUE AFUA_5G12760)"/>
    <property type="match status" value="1"/>
</dbReference>
<dbReference type="EMBL" id="JAQQWM010000006">
    <property type="protein sequence ID" value="KAK8060782.1"/>
    <property type="molecule type" value="Genomic_DNA"/>
</dbReference>
<feature type="domain" description="DUF7923" evidence="2">
    <location>
        <begin position="90"/>
        <end position="272"/>
    </location>
</feature>
<evidence type="ECO:0000259" key="3">
    <source>
        <dbReference type="Pfam" id="PF25543"/>
    </source>
</evidence>
<evidence type="ECO:0008006" key="6">
    <source>
        <dbReference type="Google" id="ProtNLM"/>
    </source>
</evidence>
<feature type="region of interest" description="Disordered" evidence="1">
    <location>
        <begin position="57"/>
        <end position="80"/>
    </location>
</feature>
<organism evidence="4 5">
    <name type="scientific">Apiospora saccharicola</name>
    <dbReference type="NCBI Taxonomy" id="335842"/>
    <lineage>
        <taxon>Eukaryota</taxon>
        <taxon>Fungi</taxon>
        <taxon>Dikarya</taxon>
        <taxon>Ascomycota</taxon>
        <taxon>Pezizomycotina</taxon>
        <taxon>Sordariomycetes</taxon>
        <taxon>Xylariomycetidae</taxon>
        <taxon>Amphisphaeriales</taxon>
        <taxon>Apiosporaceae</taxon>
        <taxon>Apiospora</taxon>
    </lineage>
</organism>
<name>A0ABR1UPC8_9PEZI</name>
<feature type="compositionally biased region" description="Basic and acidic residues" evidence="1">
    <location>
        <begin position="60"/>
        <end position="80"/>
    </location>
</feature>
<comment type="caution">
    <text evidence="4">The sequence shown here is derived from an EMBL/GenBank/DDBJ whole genome shotgun (WGS) entry which is preliminary data.</text>
</comment>
<keyword evidence="5" id="KW-1185">Reference proteome</keyword>
<reference evidence="4 5" key="1">
    <citation type="submission" date="2023-01" db="EMBL/GenBank/DDBJ databases">
        <title>Analysis of 21 Apiospora genomes using comparative genomics revels a genus with tremendous synthesis potential of carbohydrate active enzymes and secondary metabolites.</title>
        <authorList>
            <person name="Sorensen T."/>
        </authorList>
    </citation>
    <scope>NUCLEOTIDE SEQUENCE [LARGE SCALE GENOMIC DNA]</scope>
    <source>
        <strain evidence="4 5">CBS 83171</strain>
    </source>
</reference>
<sequence length="540" mass="60580">MDIRNEAEMAIGDTQAVLQDATAWMGNFIATDQRKDKIIQELLRRLEDTEDTMNQLRGDLAAERKSRRDYQMESDKSSNDLKRLEQKIKDGSFIAILIDGDGAKFADQYLRNPLEGGPVAAQAIKQAVRDYLQTDNHDFNTEEIPIVVRAYANLNDLAKSLRLSKVIDSDEDMRTFAEQFTNSRAEVDFVNVGRGKENADSKLRKMLNHYLRNLQCKKIFVACCHDNGYLHDLREYSDYPELRNRIVLVETTPAEQGFKQLPFDLTSFSKVFRSNTLLNETKRAPAAYSAPSSLPIHPFPPPTVQPDFGSQRALPVMSPDKQMPPVPAATPPFTDSTASTPATMHADTEPQLAQLTRTASVLSSGNGGVSISYAKAGGSESLQNIDIAAKPKKMTKTMLFNADGHRIDPPTKHPANTPAQVTYQSKLEKVSPNAFCNDHYLVGKCKRLGCERIHNVELSPQEVAIHRYKARTSVCPRGPIECFDYDCYLSHHCLKDPRCTRGPGCKFTNTEWGNLHLDTNEKLTPSLRWTDGIDFPDRLD</sequence>
<dbReference type="PANTHER" id="PTHR37543:SF1">
    <property type="entry name" value="CCCH ZINC FINGER DNA BINDING PROTEIN (AFU_ORTHOLOGUE AFUA_5G12760)"/>
    <property type="match status" value="1"/>
</dbReference>
<dbReference type="Pfam" id="PF25543">
    <property type="entry name" value="zf-CCCH_tandem"/>
    <property type="match status" value="1"/>
</dbReference>
<evidence type="ECO:0000313" key="5">
    <source>
        <dbReference type="Proteomes" id="UP001446871"/>
    </source>
</evidence>
<dbReference type="Proteomes" id="UP001446871">
    <property type="component" value="Unassembled WGS sequence"/>
</dbReference>